<dbReference type="KEGG" id="mpar:F7D14_06125"/>
<accession>A0A6B8M2I1</accession>
<dbReference type="EMBL" id="CP044331">
    <property type="protein sequence ID" value="QGM97091.1"/>
    <property type="molecule type" value="Genomic_DNA"/>
</dbReference>
<name>A0A6B8M2I1_9HYPH</name>
<feature type="signal peptide" evidence="1">
    <location>
        <begin position="1"/>
        <end position="22"/>
    </location>
</feature>
<evidence type="ECO:0000313" key="3">
    <source>
        <dbReference type="Proteomes" id="UP000422569"/>
    </source>
</evidence>
<keyword evidence="3" id="KW-1185">Reference proteome</keyword>
<proteinExistence type="predicted"/>
<gene>
    <name evidence="2" type="ORF">F7D14_06125</name>
</gene>
<dbReference type="Proteomes" id="UP000422569">
    <property type="component" value="Chromosome"/>
</dbReference>
<evidence type="ECO:0000313" key="2">
    <source>
        <dbReference type="EMBL" id="QGM97091.1"/>
    </source>
</evidence>
<reference evidence="2 3" key="1">
    <citation type="submission" date="2019-09" db="EMBL/GenBank/DDBJ databases">
        <title>Isolation and complete genome sequencing of Methylocystis species.</title>
        <authorList>
            <person name="Rumah B.L."/>
            <person name="Stead C.E."/>
            <person name="Stevens B.C."/>
            <person name="Minton N.P."/>
            <person name="Grosse-Honebrink A."/>
            <person name="Zhang Y."/>
        </authorList>
    </citation>
    <scope>NUCLEOTIDE SEQUENCE [LARGE SCALE GENOMIC DNA]</scope>
    <source>
        <strain evidence="2 3">BRCS2</strain>
    </source>
</reference>
<sequence length="312" mass="31737">MSKSLTAGALAFLFFAPLPAGAECAFSPNGSASATTFAPGNQALFLAGEYRGKGSGPYAEISVDDKASADNVFALSALRIDHSVNKGAGAGNRTALLPILNFNHALPGSDDDKKFYSAAFPQTYVYAPDGGDAERRRGNFYGLNALTQAFAGATNLVGVSGGEFDVSLNAGASADYKSILTLISVNSDAVQGVLFDAMLALSRDNTTKTGWRRGIAFGRPDSTWPIDPAGDLIGASPPGTGPAVAANGVDFSSVRFSQCAFKSQGFCVSPNGAVAASGFSAGSAQGLTTTVEVPCGVLTFTNGLLTSKGACP</sequence>
<keyword evidence="1" id="KW-0732">Signal</keyword>
<dbReference type="AlphaFoldDB" id="A0A6B8M2I1"/>
<dbReference type="RefSeq" id="WP_154419727.1">
    <property type="nucleotide sequence ID" value="NZ_CP044331.1"/>
</dbReference>
<evidence type="ECO:0000256" key="1">
    <source>
        <dbReference type="SAM" id="SignalP"/>
    </source>
</evidence>
<feature type="chain" id="PRO_5025695182" evidence="1">
    <location>
        <begin position="23"/>
        <end position="312"/>
    </location>
</feature>
<organism evidence="2 3">
    <name type="scientific">Methylocystis parvus</name>
    <dbReference type="NCBI Taxonomy" id="134"/>
    <lineage>
        <taxon>Bacteria</taxon>
        <taxon>Pseudomonadati</taxon>
        <taxon>Pseudomonadota</taxon>
        <taxon>Alphaproteobacteria</taxon>
        <taxon>Hyphomicrobiales</taxon>
        <taxon>Methylocystaceae</taxon>
        <taxon>Methylocystis</taxon>
    </lineage>
</organism>
<protein>
    <submittedName>
        <fullName evidence="2">Uncharacterized protein</fullName>
    </submittedName>
</protein>